<evidence type="ECO:0000313" key="2">
    <source>
        <dbReference type="EnsemblMetazoa" id="ISCW003351-PA"/>
    </source>
</evidence>
<feature type="compositionally biased region" description="Basic and acidic residues" evidence="1">
    <location>
        <begin position="108"/>
        <end position="118"/>
    </location>
</feature>
<organism evidence="2 3">
    <name type="scientific">Ixodes scapularis</name>
    <name type="common">Black-legged tick</name>
    <name type="synonym">Deer tick</name>
    <dbReference type="NCBI Taxonomy" id="6945"/>
    <lineage>
        <taxon>Eukaryota</taxon>
        <taxon>Metazoa</taxon>
        <taxon>Ecdysozoa</taxon>
        <taxon>Arthropoda</taxon>
        <taxon>Chelicerata</taxon>
        <taxon>Arachnida</taxon>
        <taxon>Acari</taxon>
        <taxon>Parasitiformes</taxon>
        <taxon>Ixodida</taxon>
        <taxon>Ixodoidea</taxon>
        <taxon>Ixodidae</taxon>
        <taxon>Ixodinae</taxon>
        <taxon>Ixodes</taxon>
    </lineage>
</organism>
<protein>
    <submittedName>
        <fullName evidence="2">Uncharacterized protein</fullName>
    </submittedName>
</protein>
<dbReference type="EMBL" id="ABJB010773322">
    <property type="status" value="NOT_ANNOTATED_CDS"/>
    <property type="molecule type" value="Genomic_DNA"/>
</dbReference>
<dbReference type="VEuPathDB" id="VectorBase:ISCI003351"/>
<name>A0A1S4KRL5_IXOSC</name>
<accession>A0A1S4KRL5</accession>
<feature type="region of interest" description="Disordered" evidence="1">
    <location>
        <begin position="37"/>
        <end position="145"/>
    </location>
</feature>
<sequence length="145" mass="15150">GDCGPRSPAPRQRCGAPKGGASRDGCVSRALRARQLRLWPLFIGSRGGPEPGPRPGPRSGPAAAPSPLANHSAGPRTRPSSPGRGPEGRRARAQDPSSRRVLGKRARTHGELPPELHRPAGATSTAHTMTPEITAQSVRRIASMS</sequence>
<keyword evidence="3" id="KW-1185">Reference proteome</keyword>
<feature type="compositionally biased region" description="Low complexity" evidence="1">
    <location>
        <begin position="59"/>
        <end position="84"/>
    </location>
</feature>
<reference evidence="3" key="1">
    <citation type="submission" date="2008-03" db="EMBL/GenBank/DDBJ databases">
        <title>Annotation of Ixodes scapularis.</title>
        <authorList>
            <consortium name="Ixodes scapularis Genome Project Consortium"/>
            <person name="Caler E."/>
            <person name="Hannick L.I."/>
            <person name="Bidwell S."/>
            <person name="Joardar V."/>
            <person name="Thiagarajan M."/>
            <person name="Amedeo P."/>
            <person name="Galinsky K.J."/>
            <person name="Schobel S."/>
            <person name="Inman J."/>
            <person name="Hostetler J."/>
            <person name="Miller J."/>
            <person name="Hammond M."/>
            <person name="Megy K."/>
            <person name="Lawson D."/>
            <person name="Kodira C."/>
            <person name="Sutton G."/>
            <person name="Meyer J."/>
            <person name="Hill C.A."/>
            <person name="Birren B."/>
            <person name="Nene V."/>
            <person name="Collins F."/>
            <person name="Alarcon-Chaidez F."/>
            <person name="Wikel S."/>
            <person name="Strausberg R."/>
        </authorList>
    </citation>
    <scope>NUCLEOTIDE SEQUENCE [LARGE SCALE GENOMIC DNA]</scope>
    <source>
        <strain evidence="3">Wikel</strain>
    </source>
</reference>
<dbReference type="VEuPathDB" id="VectorBase:ISCW003351"/>
<evidence type="ECO:0000256" key="1">
    <source>
        <dbReference type="SAM" id="MobiDB-lite"/>
    </source>
</evidence>
<dbReference type="Proteomes" id="UP000001555">
    <property type="component" value="Unassembled WGS sequence"/>
</dbReference>
<reference evidence="2" key="2">
    <citation type="submission" date="2020-05" db="UniProtKB">
        <authorList>
            <consortium name="EnsemblMetazoa"/>
        </authorList>
    </citation>
    <scope>IDENTIFICATION</scope>
    <source>
        <strain evidence="2">wikel</strain>
    </source>
</reference>
<evidence type="ECO:0000313" key="3">
    <source>
        <dbReference type="Proteomes" id="UP000001555"/>
    </source>
</evidence>
<dbReference type="InParanoid" id="A0A1S4KRL5"/>
<feature type="region of interest" description="Disordered" evidence="1">
    <location>
        <begin position="1"/>
        <end position="25"/>
    </location>
</feature>
<feature type="compositionally biased region" description="Polar residues" evidence="1">
    <location>
        <begin position="122"/>
        <end position="137"/>
    </location>
</feature>
<dbReference type="EnsemblMetazoa" id="ISCW003351-RA">
    <property type="protein sequence ID" value="ISCW003351-PA"/>
    <property type="gene ID" value="ISCW003351"/>
</dbReference>
<proteinExistence type="predicted"/>
<dbReference type="AlphaFoldDB" id="A0A1S4KRL5"/>